<dbReference type="GO" id="GO:0000398">
    <property type="term" value="P:mRNA splicing, via spliceosome"/>
    <property type="evidence" value="ECO:0007669"/>
    <property type="project" value="TreeGrafter"/>
</dbReference>
<dbReference type="GO" id="GO:0070274">
    <property type="term" value="C:RES complex"/>
    <property type="evidence" value="ECO:0007669"/>
    <property type="project" value="TreeGrafter"/>
</dbReference>
<dbReference type="STRING" id="983967.A0A1E4T6W3"/>
<dbReference type="InterPro" id="IPR018609">
    <property type="entry name" value="Bud13"/>
</dbReference>
<name>A0A1E4T6W3_9ASCO</name>
<organism evidence="5 6">
    <name type="scientific">[Candida] arabinofermentans NRRL YB-2248</name>
    <dbReference type="NCBI Taxonomy" id="983967"/>
    <lineage>
        <taxon>Eukaryota</taxon>
        <taxon>Fungi</taxon>
        <taxon>Dikarya</taxon>
        <taxon>Ascomycota</taxon>
        <taxon>Saccharomycotina</taxon>
        <taxon>Pichiomycetes</taxon>
        <taxon>Pichiales</taxon>
        <taxon>Pichiaceae</taxon>
        <taxon>Ogataea</taxon>
        <taxon>Ogataea/Candida clade</taxon>
    </lineage>
</organism>
<sequence length="284" mass="32964">MSLESYLAQNYAKKPSSKKSSAKKSKKLESTEISGRNQQRKRIASDDDTANDLIEEESKKQKKGWKVIETNETVETPSNLMQDGSLAGLQTNEQIRLSMESKAQKFEKDLKEAQEQHNANVETLYRDSKGQKIDNEPVYISEQDRKQEAQRLKKIEIEKLNKSEYSTLNAQQEQKRLDEIKNEKLHTLENDTKLNAKQKSEIKEDDPALLFDSNIRTKKKKSVNASITGRKLYNGPFAENRFGIRPGWRWDGVDRTNGFEQKWFERQIDAKESKVLKYTLEEDI</sequence>
<keyword evidence="6" id="KW-1185">Reference proteome</keyword>
<protein>
    <recommendedName>
        <fullName evidence="2">Pre-mRNA-splicing factor CWC26</fullName>
    </recommendedName>
</protein>
<evidence type="ECO:0000256" key="2">
    <source>
        <dbReference type="ARBA" id="ARBA00020644"/>
    </source>
</evidence>
<feature type="compositionally biased region" description="Basic residues" evidence="4">
    <location>
        <begin position="15"/>
        <end position="26"/>
    </location>
</feature>
<reference evidence="6" key="1">
    <citation type="submission" date="2016-04" db="EMBL/GenBank/DDBJ databases">
        <title>Comparative genomics of biotechnologically important yeasts.</title>
        <authorList>
            <consortium name="DOE Joint Genome Institute"/>
            <person name="Riley R."/>
            <person name="Haridas S."/>
            <person name="Wolfe K.H."/>
            <person name="Lopes M.R."/>
            <person name="Hittinger C.T."/>
            <person name="Goker M."/>
            <person name="Salamov A."/>
            <person name="Wisecaver J."/>
            <person name="Long T.M."/>
            <person name="Aerts A.L."/>
            <person name="Barry K."/>
            <person name="Choi C."/>
            <person name="Clum A."/>
            <person name="Coughlan A.Y."/>
            <person name="Deshpande S."/>
            <person name="Douglass A.P."/>
            <person name="Hanson S.J."/>
            <person name="Klenk H.-P."/>
            <person name="Labutti K."/>
            <person name="Lapidus A."/>
            <person name="Lindquist E."/>
            <person name="Lipzen A."/>
            <person name="Meier-Kolthoff J.P."/>
            <person name="Ohm R.A."/>
            <person name="Otillar R.P."/>
            <person name="Pangilinan J."/>
            <person name="Peng Y."/>
            <person name="Rokas A."/>
            <person name="Rosa C.A."/>
            <person name="Scheuner C."/>
            <person name="Sibirny A.A."/>
            <person name="Slot J.C."/>
            <person name="Stielow J.B."/>
            <person name="Sun H."/>
            <person name="Kurtzman C.P."/>
            <person name="Blackwell M."/>
            <person name="Grigoriev I.V."/>
            <person name="Jeffries T.W."/>
        </authorList>
    </citation>
    <scope>NUCLEOTIDE SEQUENCE [LARGE SCALE GENOMIC DNA]</scope>
    <source>
        <strain evidence="6">NRRL YB-2248</strain>
    </source>
</reference>
<keyword evidence="3" id="KW-0175">Coiled coil</keyword>
<dbReference type="Proteomes" id="UP000094801">
    <property type="component" value="Unassembled WGS sequence"/>
</dbReference>
<evidence type="ECO:0000313" key="6">
    <source>
        <dbReference type="Proteomes" id="UP000094801"/>
    </source>
</evidence>
<dbReference type="GO" id="GO:0003723">
    <property type="term" value="F:RNA binding"/>
    <property type="evidence" value="ECO:0007669"/>
    <property type="project" value="TreeGrafter"/>
</dbReference>
<dbReference type="OrthoDB" id="6022at2759"/>
<feature type="region of interest" description="Disordered" evidence="4">
    <location>
        <begin position="1"/>
        <end position="64"/>
    </location>
</feature>
<accession>A0A1E4T6W3</accession>
<feature type="coiled-coil region" evidence="3">
    <location>
        <begin position="96"/>
        <end position="123"/>
    </location>
</feature>
<evidence type="ECO:0000256" key="3">
    <source>
        <dbReference type="SAM" id="Coils"/>
    </source>
</evidence>
<dbReference type="PANTHER" id="PTHR31809:SF0">
    <property type="entry name" value="BUD13 HOMOLOG"/>
    <property type="match status" value="1"/>
</dbReference>
<dbReference type="AlphaFoldDB" id="A0A1E4T6W3"/>
<evidence type="ECO:0000256" key="1">
    <source>
        <dbReference type="ARBA" id="ARBA00011069"/>
    </source>
</evidence>
<gene>
    <name evidence="5" type="ORF">CANARDRAFT_21401</name>
</gene>
<evidence type="ECO:0000256" key="4">
    <source>
        <dbReference type="SAM" id="MobiDB-lite"/>
    </source>
</evidence>
<dbReference type="PANTHER" id="PTHR31809">
    <property type="entry name" value="BUD13 HOMOLOG"/>
    <property type="match status" value="1"/>
</dbReference>
<dbReference type="EMBL" id="KV453848">
    <property type="protein sequence ID" value="ODV87451.1"/>
    <property type="molecule type" value="Genomic_DNA"/>
</dbReference>
<dbReference type="Pfam" id="PF09736">
    <property type="entry name" value="Bud13"/>
    <property type="match status" value="1"/>
</dbReference>
<dbReference type="GO" id="GO:0005684">
    <property type="term" value="C:U2-type spliceosomal complex"/>
    <property type="evidence" value="ECO:0007669"/>
    <property type="project" value="TreeGrafter"/>
</dbReference>
<feature type="compositionally biased region" description="Acidic residues" evidence="4">
    <location>
        <begin position="46"/>
        <end position="55"/>
    </location>
</feature>
<proteinExistence type="inferred from homology"/>
<comment type="similarity">
    <text evidence="1">Belongs to the CWC26 family.</text>
</comment>
<evidence type="ECO:0000313" key="5">
    <source>
        <dbReference type="EMBL" id="ODV87451.1"/>
    </source>
</evidence>
<dbReference type="InterPro" id="IPR051112">
    <property type="entry name" value="CWC26_splicing_factor"/>
</dbReference>